<dbReference type="EMBL" id="LXIE01000002">
    <property type="protein sequence ID" value="OAD92339.1"/>
    <property type="molecule type" value="Genomic_DNA"/>
</dbReference>
<dbReference type="GO" id="GO:0003677">
    <property type="term" value="F:DNA binding"/>
    <property type="evidence" value="ECO:0007669"/>
    <property type="project" value="UniProtKB-KW"/>
</dbReference>
<proteinExistence type="predicted"/>
<feature type="domain" description="HTH hxlR-type" evidence="4">
    <location>
        <begin position="15"/>
        <end position="113"/>
    </location>
</feature>
<keyword evidence="1" id="KW-0805">Transcription regulation</keyword>
<evidence type="ECO:0000313" key="6">
    <source>
        <dbReference type="Proteomes" id="UP000077552"/>
    </source>
</evidence>
<dbReference type="OrthoDB" id="769662at2"/>
<dbReference type="Gene3D" id="1.10.10.10">
    <property type="entry name" value="Winged helix-like DNA-binding domain superfamily/Winged helix DNA-binding domain"/>
    <property type="match status" value="1"/>
</dbReference>
<protein>
    <submittedName>
        <fullName evidence="5">HxlR family transcriptional regulator</fullName>
    </submittedName>
</protein>
<dbReference type="PANTHER" id="PTHR33204">
    <property type="entry name" value="TRANSCRIPTIONAL REGULATOR, MARR FAMILY"/>
    <property type="match status" value="1"/>
</dbReference>
<reference evidence="5 6" key="1">
    <citation type="submission" date="2016-05" db="EMBL/GenBank/DDBJ databases">
        <title>Genome sequencing of Vitellibacter soesokkakensis RSSK-12.</title>
        <authorList>
            <person name="Thevarajoo S."/>
            <person name="Selvaratnam C."/>
            <person name="Goh K.M."/>
            <person name="Chan K.-G."/>
            <person name="Chong C.S."/>
        </authorList>
    </citation>
    <scope>NUCLEOTIDE SEQUENCE [LARGE SCALE GENOMIC DNA]</scope>
    <source>
        <strain evidence="5 6">RSSK-12</strain>
    </source>
</reference>
<accession>A0A1A9LG34</accession>
<dbReference type="InterPro" id="IPR002577">
    <property type="entry name" value="HTH_HxlR"/>
</dbReference>
<keyword evidence="6" id="KW-1185">Reference proteome</keyword>
<dbReference type="SUPFAM" id="SSF46785">
    <property type="entry name" value="Winged helix' DNA-binding domain"/>
    <property type="match status" value="1"/>
</dbReference>
<evidence type="ECO:0000259" key="4">
    <source>
        <dbReference type="PROSITE" id="PS51118"/>
    </source>
</evidence>
<evidence type="ECO:0000313" key="5">
    <source>
        <dbReference type="EMBL" id="OAD92339.1"/>
    </source>
</evidence>
<dbReference type="Pfam" id="PF01638">
    <property type="entry name" value="HxlR"/>
    <property type="match status" value="1"/>
</dbReference>
<dbReference type="Proteomes" id="UP000077552">
    <property type="component" value="Unassembled WGS sequence"/>
</dbReference>
<evidence type="ECO:0000256" key="3">
    <source>
        <dbReference type="ARBA" id="ARBA00023163"/>
    </source>
</evidence>
<evidence type="ECO:0000256" key="2">
    <source>
        <dbReference type="ARBA" id="ARBA00023125"/>
    </source>
</evidence>
<evidence type="ECO:0000256" key="1">
    <source>
        <dbReference type="ARBA" id="ARBA00023015"/>
    </source>
</evidence>
<dbReference type="InterPro" id="IPR036388">
    <property type="entry name" value="WH-like_DNA-bd_sf"/>
</dbReference>
<sequence length="127" mass="14777">MMKKMEHKECMSALLPVRDTLDVIGGKWKILIIISLWEGNKHFREIERSIPKLSTKVLSKELKDLEENQLITRTVLNGFPVRTEYKPTKHSRTLEKVILELQHWGINHRKEMFGDRNEADNAIAVSG</sequence>
<keyword evidence="3" id="KW-0804">Transcription</keyword>
<name>A0A1A9LG34_9FLAO</name>
<dbReference type="PROSITE" id="PS51118">
    <property type="entry name" value="HTH_HXLR"/>
    <property type="match status" value="1"/>
</dbReference>
<dbReference type="AlphaFoldDB" id="A0A1A9LG34"/>
<gene>
    <name evidence="5" type="ORF">A7A78_08835</name>
</gene>
<keyword evidence="2" id="KW-0238">DNA-binding</keyword>
<organism evidence="5 6">
    <name type="scientific">Aequorivita soesokkakensis</name>
    <dbReference type="NCBI Taxonomy" id="1385699"/>
    <lineage>
        <taxon>Bacteria</taxon>
        <taxon>Pseudomonadati</taxon>
        <taxon>Bacteroidota</taxon>
        <taxon>Flavobacteriia</taxon>
        <taxon>Flavobacteriales</taxon>
        <taxon>Flavobacteriaceae</taxon>
        <taxon>Aequorivita</taxon>
    </lineage>
</organism>
<comment type="caution">
    <text evidence="5">The sequence shown here is derived from an EMBL/GenBank/DDBJ whole genome shotgun (WGS) entry which is preliminary data.</text>
</comment>
<dbReference type="InterPro" id="IPR036390">
    <property type="entry name" value="WH_DNA-bd_sf"/>
</dbReference>